<dbReference type="Gene3D" id="3.40.50.720">
    <property type="entry name" value="NAD(P)-binding Rossmann-like Domain"/>
    <property type="match status" value="1"/>
</dbReference>
<reference evidence="3" key="1">
    <citation type="submission" date="2010-08" db="EMBL/GenBank/DDBJ databases">
        <authorList>
            <person name="Harkins D.M."/>
            <person name="Madupu R."/>
            <person name="Durkin A.S."/>
            <person name="Torralba M."/>
            <person name="Methe B."/>
            <person name="Sutton G.G."/>
            <person name="Nelson K.E."/>
        </authorList>
    </citation>
    <scope>NUCLEOTIDE SEQUENCE [LARGE SCALE GENOMIC DNA]</scope>
    <source>
        <strain evidence="3">ATCC 14266</strain>
    </source>
</reference>
<evidence type="ECO:0000313" key="4">
    <source>
        <dbReference type="Proteomes" id="UP000004218"/>
    </source>
</evidence>
<evidence type="ECO:0000256" key="1">
    <source>
        <dbReference type="ARBA" id="ARBA00006484"/>
    </source>
</evidence>
<comment type="similarity">
    <text evidence="1">Belongs to the short-chain dehydrogenases/reductases (SDR) family.</text>
</comment>
<dbReference type="InterPro" id="IPR002347">
    <property type="entry name" value="SDR_fam"/>
</dbReference>
<dbReference type="EMBL" id="ACSH02000006">
    <property type="protein sequence ID" value="EFM48285.1"/>
    <property type="molecule type" value="Genomic_DNA"/>
</dbReference>
<evidence type="ECO:0000256" key="2">
    <source>
        <dbReference type="ARBA" id="ARBA00023002"/>
    </source>
</evidence>
<name>E0DH79_9CORY</name>
<dbReference type="GO" id="GO:0016491">
    <property type="term" value="F:oxidoreductase activity"/>
    <property type="evidence" value="ECO:0007669"/>
    <property type="project" value="UniProtKB-KW"/>
</dbReference>
<proteinExistence type="inferred from homology"/>
<gene>
    <name evidence="3" type="ORF">HMPREF0299_5031</name>
</gene>
<keyword evidence="4" id="KW-1185">Reference proteome</keyword>
<organism evidence="3 4">
    <name type="scientific">Corynebacterium matruchotii ATCC 14266</name>
    <dbReference type="NCBI Taxonomy" id="553207"/>
    <lineage>
        <taxon>Bacteria</taxon>
        <taxon>Bacillati</taxon>
        <taxon>Actinomycetota</taxon>
        <taxon>Actinomycetes</taxon>
        <taxon>Mycobacteriales</taxon>
        <taxon>Corynebacteriaceae</taxon>
        <taxon>Corynebacterium</taxon>
    </lineage>
</organism>
<evidence type="ECO:0000313" key="3">
    <source>
        <dbReference type="EMBL" id="EFM48285.1"/>
    </source>
</evidence>
<dbReference type="PROSITE" id="PS00061">
    <property type="entry name" value="ADH_SHORT"/>
    <property type="match status" value="1"/>
</dbReference>
<dbReference type="SUPFAM" id="SSF51735">
    <property type="entry name" value="NAD(P)-binding Rossmann-fold domains"/>
    <property type="match status" value="1"/>
</dbReference>
<dbReference type="NCBIfam" id="NF006073">
    <property type="entry name" value="PRK08219.1"/>
    <property type="match status" value="1"/>
</dbReference>
<dbReference type="PANTHER" id="PTHR44196">
    <property type="entry name" value="DEHYDROGENASE/REDUCTASE SDR FAMILY MEMBER 7B"/>
    <property type="match status" value="1"/>
</dbReference>
<keyword evidence="2" id="KW-0560">Oxidoreductase</keyword>
<dbReference type="PRINTS" id="PR00081">
    <property type="entry name" value="GDHRDH"/>
</dbReference>
<dbReference type="STRING" id="553207.HMPREF0299_5031"/>
<dbReference type="Proteomes" id="UP000004218">
    <property type="component" value="Unassembled WGS sequence"/>
</dbReference>
<dbReference type="GO" id="GO:0016020">
    <property type="term" value="C:membrane"/>
    <property type="evidence" value="ECO:0007669"/>
    <property type="project" value="TreeGrafter"/>
</dbReference>
<dbReference type="InterPro" id="IPR020904">
    <property type="entry name" value="Sc_DH/Rdtase_CS"/>
</dbReference>
<dbReference type="PANTHER" id="PTHR44196:SF1">
    <property type="entry name" value="DEHYDROGENASE_REDUCTASE SDR FAMILY MEMBER 7B"/>
    <property type="match status" value="1"/>
</dbReference>
<dbReference type="Pfam" id="PF00106">
    <property type="entry name" value="adh_short"/>
    <property type="match status" value="1"/>
</dbReference>
<dbReference type="AlphaFoldDB" id="E0DH79"/>
<comment type="caution">
    <text evidence="3">The sequence shown here is derived from an EMBL/GenBank/DDBJ whole genome shotgun (WGS) entry which is preliminary data.</text>
</comment>
<protein>
    <submittedName>
        <fullName evidence="3">Oxidoreductase, short chain dehydrogenase/reductase family protein</fullName>
    </submittedName>
</protein>
<accession>E0DH79</accession>
<dbReference type="eggNOG" id="COG4221">
    <property type="taxonomic scope" value="Bacteria"/>
</dbReference>
<sequence>MILFSLVDRYNSGMIPHAIVTGASRGVGLSVTRLLLDRGYRVFAHYRTAPADLQHSRLTWWQADFLVPLDDAAPGVDKLDALVHCAGIASVGRGQSREVAAQHMAVNYLAPVELTQRFLPALRAARGTMVYLNSGAGRQAAAGWSAYSASKHAARGWCDALRAEEPEIRVTSVFPGRIATDMQRAIRAQEGLPYIPDEYLDPNTIARVVGDVLETPRDASLTDVVVRPALPPLL</sequence>
<dbReference type="InterPro" id="IPR036291">
    <property type="entry name" value="NAD(P)-bd_dom_sf"/>
</dbReference>